<gene>
    <name evidence="5" type="ORF">SAMN05216361_1397</name>
</gene>
<accession>A0A1M5HBE7</accession>
<dbReference type="PRINTS" id="PR00032">
    <property type="entry name" value="HTHARAC"/>
</dbReference>
<evidence type="ECO:0000256" key="3">
    <source>
        <dbReference type="ARBA" id="ARBA00023163"/>
    </source>
</evidence>
<evidence type="ECO:0000256" key="2">
    <source>
        <dbReference type="ARBA" id="ARBA00023125"/>
    </source>
</evidence>
<dbReference type="InterPro" id="IPR032783">
    <property type="entry name" value="AraC_lig"/>
</dbReference>
<dbReference type="InterPro" id="IPR011051">
    <property type="entry name" value="RmlC_Cupin_sf"/>
</dbReference>
<dbReference type="InterPro" id="IPR020449">
    <property type="entry name" value="Tscrpt_reg_AraC-type_HTH"/>
</dbReference>
<sequence length="346" mass="38339">MSSAFRVYWSAAPHNRTGRPTDMEFDPNQRADTPLEDSPLGKLLNNLHIATAFCTDSLLSDPWAVDMPAIPHCLMFHLVLNGAAEFHFDDSSCTLQTNDFILFPRGEGHQLNGQSPTPGVPLTSLPIQCVSERFETLEYGGNGETSRLLCGALFFTHPLAQKLLSGLPTALVIRESHRPTHTLVKHISELIRTETQYVGLGTEAVLSRLAEILIIAVLREHLNSLEAGTLGWLSVLSDDRIAKALQLIHNAPDEHWRLESLAKEVGMSRTNFAQQFKQLVGNTPMDYLTEWRMSLAYSKLQFSNDTLLAIALDLGYQSESAFSRAFKKVIGKSPGEVRRSEQAGVS</sequence>
<name>A0A1M5HBE7_9ALTE</name>
<dbReference type="EMBL" id="FQWD01000002">
    <property type="protein sequence ID" value="SHG13309.1"/>
    <property type="molecule type" value="Genomic_DNA"/>
</dbReference>
<dbReference type="SMART" id="SM00342">
    <property type="entry name" value="HTH_ARAC"/>
    <property type="match status" value="1"/>
</dbReference>
<keyword evidence="1" id="KW-0805">Transcription regulation</keyword>
<evidence type="ECO:0000313" key="5">
    <source>
        <dbReference type="EMBL" id="SHG13309.1"/>
    </source>
</evidence>
<dbReference type="PANTHER" id="PTHR46796:SF7">
    <property type="entry name" value="ARAC FAMILY TRANSCRIPTIONAL REGULATOR"/>
    <property type="match status" value="1"/>
</dbReference>
<reference evidence="6" key="1">
    <citation type="submission" date="2016-11" db="EMBL/GenBank/DDBJ databases">
        <authorList>
            <person name="Varghese N."/>
            <person name="Submissions S."/>
        </authorList>
    </citation>
    <scope>NUCLEOTIDE SEQUENCE [LARGE SCALE GENOMIC DNA]</scope>
    <source>
        <strain evidence="6">CGMCC 1.8995</strain>
    </source>
</reference>
<evidence type="ECO:0000313" key="6">
    <source>
        <dbReference type="Proteomes" id="UP000184520"/>
    </source>
</evidence>
<dbReference type="SUPFAM" id="SSF51182">
    <property type="entry name" value="RmlC-like cupins"/>
    <property type="match status" value="1"/>
</dbReference>
<keyword evidence="3" id="KW-0804">Transcription</keyword>
<proteinExistence type="predicted"/>
<dbReference type="AlphaFoldDB" id="A0A1M5HBE7"/>
<evidence type="ECO:0000259" key="4">
    <source>
        <dbReference type="PROSITE" id="PS01124"/>
    </source>
</evidence>
<dbReference type="Gene3D" id="1.10.10.60">
    <property type="entry name" value="Homeodomain-like"/>
    <property type="match status" value="2"/>
</dbReference>
<protein>
    <submittedName>
        <fullName evidence="5">AraC-type DNA-binding protein</fullName>
    </submittedName>
</protein>
<dbReference type="InterPro" id="IPR009057">
    <property type="entry name" value="Homeodomain-like_sf"/>
</dbReference>
<evidence type="ECO:0000256" key="1">
    <source>
        <dbReference type="ARBA" id="ARBA00023015"/>
    </source>
</evidence>
<dbReference type="Proteomes" id="UP000184520">
    <property type="component" value="Unassembled WGS sequence"/>
</dbReference>
<dbReference type="GO" id="GO:0043565">
    <property type="term" value="F:sequence-specific DNA binding"/>
    <property type="evidence" value="ECO:0007669"/>
    <property type="project" value="InterPro"/>
</dbReference>
<feature type="domain" description="HTH araC/xylS-type" evidence="4">
    <location>
        <begin position="242"/>
        <end position="340"/>
    </location>
</feature>
<keyword evidence="2 5" id="KW-0238">DNA-binding</keyword>
<dbReference type="RefSeq" id="WP_245819127.1">
    <property type="nucleotide sequence ID" value="NZ_FQWD01000002.1"/>
</dbReference>
<dbReference type="PROSITE" id="PS01124">
    <property type="entry name" value="HTH_ARAC_FAMILY_2"/>
    <property type="match status" value="1"/>
</dbReference>
<dbReference type="Pfam" id="PF12852">
    <property type="entry name" value="Cupin_6"/>
    <property type="match status" value="1"/>
</dbReference>
<keyword evidence="6" id="KW-1185">Reference proteome</keyword>
<dbReference type="PANTHER" id="PTHR46796">
    <property type="entry name" value="HTH-TYPE TRANSCRIPTIONAL ACTIVATOR RHAS-RELATED"/>
    <property type="match status" value="1"/>
</dbReference>
<dbReference type="InterPro" id="IPR018060">
    <property type="entry name" value="HTH_AraC"/>
</dbReference>
<organism evidence="5 6">
    <name type="scientific">Marisediminitalea aggregata</name>
    <dbReference type="NCBI Taxonomy" id="634436"/>
    <lineage>
        <taxon>Bacteria</taxon>
        <taxon>Pseudomonadati</taxon>
        <taxon>Pseudomonadota</taxon>
        <taxon>Gammaproteobacteria</taxon>
        <taxon>Alteromonadales</taxon>
        <taxon>Alteromonadaceae</taxon>
        <taxon>Marisediminitalea</taxon>
    </lineage>
</organism>
<dbReference type="GO" id="GO:0003700">
    <property type="term" value="F:DNA-binding transcription factor activity"/>
    <property type="evidence" value="ECO:0007669"/>
    <property type="project" value="InterPro"/>
</dbReference>
<dbReference type="STRING" id="634436.SAMN05216361_1397"/>
<dbReference type="InterPro" id="IPR050204">
    <property type="entry name" value="AraC_XylS_family_regulators"/>
</dbReference>
<dbReference type="Pfam" id="PF12833">
    <property type="entry name" value="HTH_18"/>
    <property type="match status" value="1"/>
</dbReference>
<dbReference type="SUPFAM" id="SSF46689">
    <property type="entry name" value="Homeodomain-like"/>
    <property type="match status" value="2"/>
</dbReference>